<name>A0ABR3L2P3_9TELE</name>
<dbReference type="Proteomes" id="UP001558613">
    <property type="component" value="Unassembled WGS sequence"/>
</dbReference>
<evidence type="ECO:0000313" key="1">
    <source>
        <dbReference type="EMBL" id="KAL1246570.1"/>
    </source>
</evidence>
<dbReference type="EMBL" id="JAYMGO010000225">
    <property type="protein sequence ID" value="KAL1246570.1"/>
    <property type="molecule type" value="Genomic_DNA"/>
</dbReference>
<protein>
    <submittedName>
        <fullName evidence="1">Uncharacterized protein</fullName>
    </submittedName>
</protein>
<reference evidence="1 2" key="1">
    <citation type="submission" date="2023-09" db="EMBL/GenBank/DDBJ databases">
        <authorList>
            <person name="Wang M."/>
        </authorList>
    </citation>
    <scope>NUCLEOTIDE SEQUENCE [LARGE SCALE GENOMIC DNA]</scope>
    <source>
        <strain evidence="1">GT-2023</strain>
        <tissue evidence="1">Liver</tissue>
    </source>
</reference>
<proteinExistence type="predicted"/>
<accession>A0ABR3L2P3</accession>
<keyword evidence="2" id="KW-1185">Reference proteome</keyword>
<gene>
    <name evidence="1" type="ORF">QQF64_034579</name>
</gene>
<organism evidence="1 2">
    <name type="scientific">Cirrhinus molitorella</name>
    <name type="common">mud carp</name>
    <dbReference type="NCBI Taxonomy" id="172907"/>
    <lineage>
        <taxon>Eukaryota</taxon>
        <taxon>Metazoa</taxon>
        <taxon>Chordata</taxon>
        <taxon>Craniata</taxon>
        <taxon>Vertebrata</taxon>
        <taxon>Euteleostomi</taxon>
        <taxon>Actinopterygii</taxon>
        <taxon>Neopterygii</taxon>
        <taxon>Teleostei</taxon>
        <taxon>Ostariophysi</taxon>
        <taxon>Cypriniformes</taxon>
        <taxon>Cyprinidae</taxon>
        <taxon>Labeoninae</taxon>
        <taxon>Labeonini</taxon>
        <taxon>Cirrhinus</taxon>
    </lineage>
</organism>
<sequence>MSKWHLMSKDNDITSLENVNQLLLPFYDLTDALASEKRVTLSSLTPVLEHIGSEILSEQAGDNLLIRQMKQGRYTEQVERVLQISSFVNA</sequence>
<evidence type="ECO:0000313" key="2">
    <source>
        <dbReference type="Proteomes" id="UP001558613"/>
    </source>
</evidence>
<comment type="caution">
    <text evidence="1">The sequence shown here is derived from an EMBL/GenBank/DDBJ whole genome shotgun (WGS) entry which is preliminary data.</text>
</comment>